<feature type="compositionally biased region" description="Basic residues" evidence="3">
    <location>
        <begin position="217"/>
        <end position="244"/>
    </location>
</feature>
<sequence length="244" mass="27492">MSAARAEFVRRGLKGARIEDITAACGLSKGAFYLHFPSKEALFGEVVGDFQSGLDSLNARRMATFERFFQTQGVPGAEDRLENSERYRRFLELEASHDLEALEWVWQFRDVSLVLTNGSQGTEFESLLWRVTDVQVERIARDFRRLQEAGVVDPLMDPRIFGSIIVGSFLLLSTQMARLEEKPDLTAWAHTLQRLCQGGTLPAHLVSATPPPSPPARKPRTLPKPAPRRTRAVAKTRHTPRKRP</sequence>
<feature type="region of interest" description="Disordered" evidence="3">
    <location>
        <begin position="202"/>
        <end position="244"/>
    </location>
</feature>
<feature type="domain" description="HTH tetR-type" evidence="4">
    <location>
        <begin position="1"/>
        <end position="54"/>
    </location>
</feature>
<keyword evidence="1 2" id="KW-0238">DNA-binding</keyword>
<dbReference type="PANTHER" id="PTHR30055">
    <property type="entry name" value="HTH-TYPE TRANSCRIPTIONAL REGULATOR RUTR"/>
    <property type="match status" value="1"/>
</dbReference>
<name>A0A0H4XMA5_9BACT</name>
<dbReference type="InterPro" id="IPR050109">
    <property type="entry name" value="HTH-type_TetR-like_transc_reg"/>
</dbReference>
<proteinExistence type="predicted"/>
<evidence type="ECO:0000313" key="6">
    <source>
        <dbReference type="Proteomes" id="UP000009026"/>
    </source>
</evidence>
<dbReference type="PROSITE" id="PS50977">
    <property type="entry name" value="HTH_TETR_2"/>
    <property type="match status" value="1"/>
</dbReference>
<evidence type="ECO:0000313" key="5">
    <source>
        <dbReference type="EMBL" id="AKQ69427.1"/>
    </source>
</evidence>
<protein>
    <submittedName>
        <fullName evidence="5">Transcriptional regulator, TetR family</fullName>
    </submittedName>
</protein>
<dbReference type="InterPro" id="IPR009057">
    <property type="entry name" value="Homeodomain-like_sf"/>
</dbReference>
<dbReference type="Pfam" id="PF00440">
    <property type="entry name" value="TetR_N"/>
    <property type="match status" value="1"/>
</dbReference>
<dbReference type="InterPro" id="IPR001647">
    <property type="entry name" value="HTH_TetR"/>
</dbReference>
<keyword evidence="6" id="KW-1185">Reference proteome</keyword>
<accession>A0A0H4XMA5</accession>
<dbReference type="AlphaFoldDB" id="A0A0H4XMA5"/>
<dbReference type="eggNOG" id="COG1309">
    <property type="taxonomic scope" value="Bacteria"/>
</dbReference>
<dbReference type="EMBL" id="CP012109">
    <property type="protein sequence ID" value="AKQ69427.1"/>
    <property type="molecule type" value="Genomic_DNA"/>
</dbReference>
<evidence type="ECO:0000259" key="4">
    <source>
        <dbReference type="PROSITE" id="PS50977"/>
    </source>
</evidence>
<dbReference type="PANTHER" id="PTHR30055:SF226">
    <property type="entry name" value="HTH-TYPE TRANSCRIPTIONAL REGULATOR PKSA"/>
    <property type="match status" value="1"/>
</dbReference>
<evidence type="ECO:0000256" key="1">
    <source>
        <dbReference type="ARBA" id="ARBA00023125"/>
    </source>
</evidence>
<reference evidence="5 6" key="1">
    <citation type="journal article" date="2016" name="PLoS ONE">
        <title>Complete Genome Sequence and Comparative Genomics of a Novel Myxobacterium Myxococcus hansupus.</title>
        <authorList>
            <person name="Sharma G."/>
            <person name="Narwani T."/>
            <person name="Subramanian S."/>
        </authorList>
    </citation>
    <scope>NUCLEOTIDE SEQUENCE [LARGE SCALE GENOMIC DNA]</scope>
    <source>
        <strain evidence="6">mixupus</strain>
    </source>
</reference>
<dbReference type="KEGG" id="mym:A176_006339"/>
<dbReference type="Proteomes" id="UP000009026">
    <property type="component" value="Chromosome"/>
</dbReference>
<dbReference type="Gene3D" id="1.10.357.10">
    <property type="entry name" value="Tetracycline Repressor, domain 2"/>
    <property type="match status" value="1"/>
</dbReference>
<evidence type="ECO:0000256" key="3">
    <source>
        <dbReference type="SAM" id="MobiDB-lite"/>
    </source>
</evidence>
<dbReference type="SUPFAM" id="SSF46689">
    <property type="entry name" value="Homeodomain-like"/>
    <property type="match status" value="1"/>
</dbReference>
<feature type="DNA-binding region" description="H-T-H motif" evidence="2">
    <location>
        <begin position="17"/>
        <end position="36"/>
    </location>
</feature>
<gene>
    <name evidence="5" type="ORF">A176_006339</name>
</gene>
<organism evidence="5 6">
    <name type="scientific">Pseudomyxococcus hansupus</name>
    <dbReference type="NCBI Taxonomy" id="1297742"/>
    <lineage>
        <taxon>Bacteria</taxon>
        <taxon>Pseudomonadati</taxon>
        <taxon>Myxococcota</taxon>
        <taxon>Myxococcia</taxon>
        <taxon>Myxococcales</taxon>
        <taxon>Cystobacterineae</taxon>
        <taxon>Myxococcaceae</taxon>
        <taxon>Pseudomyxococcus</taxon>
    </lineage>
</organism>
<dbReference type="PATRIC" id="fig|1297742.4.peg.6428"/>
<dbReference type="RefSeq" id="WP_002635987.1">
    <property type="nucleotide sequence ID" value="NZ_CP012109.1"/>
</dbReference>
<dbReference type="STRING" id="1297742.A176_006339"/>
<dbReference type="GO" id="GO:0003700">
    <property type="term" value="F:DNA-binding transcription factor activity"/>
    <property type="evidence" value="ECO:0007669"/>
    <property type="project" value="TreeGrafter"/>
</dbReference>
<dbReference type="GO" id="GO:0000976">
    <property type="term" value="F:transcription cis-regulatory region binding"/>
    <property type="evidence" value="ECO:0007669"/>
    <property type="project" value="TreeGrafter"/>
</dbReference>
<evidence type="ECO:0000256" key="2">
    <source>
        <dbReference type="PROSITE-ProRule" id="PRU00335"/>
    </source>
</evidence>